<keyword evidence="3 6" id="KW-0378">Hydrolase</keyword>
<evidence type="ECO:0000256" key="1">
    <source>
        <dbReference type="ARBA" id="ARBA00005730"/>
    </source>
</evidence>
<evidence type="ECO:0000256" key="3">
    <source>
        <dbReference type="ARBA" id="ARBA00022801"/>
    </source>
</evidence>
<evidence type="ECO:0000256" key="6">
    <source>
        <dbReference type="PIRNR" id="PIRNR017632"/>
    </source>
</evidence>
<dbReference type="PANTHER" id="PTHR28583:SF3">
    <property type="entry name" value="ACID CERAMIDASE-RELATED"/>
    <property type="match status" value="1"/>
</dbReference>
<protein>
    <submittedName>
        <fullName evidence="12">Ceramidase</fullName>
    </submittedName>
</protein>
<evidence type="ECO:0000256" key="2">
    <source>
        <dbReference type="ARBA" id="ARBA00022729"/>
    </source>
</evidence>
<keyword evidence="11" id="KW-1185">Reference proteome</keyword>
<feature type="domain" description="Acid ceramidase N-terminal" evidence="10">
    <location>
        <begin position="51"/>
        <end position="106"/>
    </location>
</feature>
<dbReference type="GO" id="GO:0005764">
    <property type="term" value="C:lysosome"/>
    <property type="evidence" value="ECO:0007669"/>
    <property type="project" value="UniProtKB-UniRule"/>
</dbReference>
<dbReference type="PIRSF" id="PIRSF017632">
    <property type="entry name" value="Acid_ceramidase-like"/>
    <property type="match status" value="1"/>
</dbReference>
<dbReference type="Gene3D" id="3.60.60.10">
    <property type="entry name" value="Penicillin V Acylase, Chain A"/>
    <property type="match status" value="1"/>
</dbReference>
<dbReference type="WBParaSite" id="Pan_g2058.t1">
    <property type="protein sequence ID" value="Pan_g2058.t1"/>
    <property type="gene ID" value="Pan_g2058"/>
</dbReference>
<dbReference type="InterPro" id="IPR029132">
    <property type="entry name" value="CBAH/NAAA_C"/>
</dbReference>
<dbReference type="AlphaFoldDB" id="A0A7E4VFS6"/>
<dbReference type="GO" id="GO:0017040">
    <property type="term" value="F:N-acylsphingosine amidohydrolase activity"/>
    <property type="evidence" value="ECO:0007669"/>
    <property type="project" value="TreeGrafter"/>
</dbReference>
<evidence type="ECO:0000313" key="11">
    <source>
        <dbReference type="Proteomes" id="UP000492821"/>
    </source>
</evidence>
<evidence type="ECO:0000313" key="12">
    <source>
        <dbReference type="WBParaSite" id="Pan_g2058.t1"/>
    </source>
</evidence>
<sequence>MTLHSVHSTLLFATICFLVLKEVNSMPPSGKFTPKCRVGEGIYNPDNAKLVPWITVDLDAPPEERFKKVVVPFIEEMKDVVATVKQAINGISFGILVPLVEKVMKYAHKELFPEVYRREIEGISAVSGISVADLAMMNIFYELSRFCTSIVAQTTDGDLWHGRNLDFGQPFIWDVEKRTWKLTSVLKKVTVNINYMKNGKLLFKGTTFAGHVGVITGMRPNGFTLSMNARLKPDILNVFAWLDRNYTNKDLHFVMWAEREVFEHCRSYAEAQAYLSNTLQLAGDYYILGGKRPGEGVILVRNETSLESMVKLDPQGGFGRWYLLQTNYDPGTRPLFIDDRITPGNYCMRQMGPDRLAAAGLYEVLTSKTNLNKSTVHTVIMHIASGTYETYIQDCPDPCWFI</sequence>
<evidence type="ECO:0000256" key="4">
    <source>
        <dbReference type="ARBA" id="ARBA00023098"/>
    </source>
</evidence>
<reference evidence="12" key="2">
    <citation type="submission" date="2020-10" db="UniProtKB">
        <authorList>
            <consortium name="WormBaseParasite"/>
        </authorList>
    </citation>
    <scope>IDENTIFICATION</scope>
</reference>
<reference evidence="11" key="1">
    <citation type="journal article" date="2013" name="Genetics">
        <title>The draft genome and transcriptome of Panagrellus redivivus are shaped by the harsh demands of a free-living lifestyle.</title>
        <authorList>
            <person name="Srinivasan J."/>
            <person name="Dillman A.R."/>
            <person name="Macchietto M.G."/>
            <person name="Heikkinen L."/>
            <person name="Lakso M."/>
            <person name="Fracchia K.M."/>
            <person name="Antoshechkin I."/>
            <person name="Mortazavi A."/>
            <person name="Wong G."/>
            <person name="Sternberg P.W."/>
        </authorList>
    </citation>
    <scope>NUCLEOTIDE SEQUENCE [LARGE SCALE GENOMIC DNA]</scope>
    <source>
        <strain evidence="11">MT8872</strain>
    </source>
</reference>
<dbReference type="Pfam" id="PF15508">
    <property type="entry name" value="NAAA-beta"/>
    <property type="match status" value="1"/>
</dbReference>
<dbReference type="PANTHER" id="PTHR28583">
    <property type="entry name" value="ACID AMIDASE"/>
    <property type="match status" value="1"/>
</dbReference>
<dbReference type="InterPro" id="IPR016699">
    <property type="entry name" value="Acid_ceramidase-like"/>
</dbReference>
<evidence type="ECO:0000256" key="5">
    <source>
        <dbReference type="ARBA" id="ARBA00023180"/>
    </source>
</evidence>
<dbReference type="Proteomes" id="UP000492821">
    <property type="component" value="Unassembled WGS sequence"/>
</dbReference>
<dbReference type="GO" id="GO:0006631">
    <property type="term" value="P:fatty acid metabolic process"/>
    <property type="evidence" value="ECO:0007669"/>
    <property type="project" value="InterPro"/>
</dbReference>
<keyword evidence="2 8" id="KW-0732">Signal</keyword>
<comment type="similarity">
    <text evidence="1 6">Belongs to the acid ceramidase family.</text>
</comment>
<evidence type="ECO:0000256" key="7">
    <source>
        <dbReference type="PIRSR" id="PIRSR017632-1"/>
    </source>
</evidence>
<feature type="chain" id="PRO_5028889345" evidence="8">
    <location>
        <begin position="26"/>
        <end position="402"/>
    </location>
</feature>
<feature type="active site" description="Nucleophile" evidence="7">
    <location>
        <position position="147"/>
    </location>
</feature>
<evidence type="ECO:0000259" key="10">
    <source>
        <dbReference type="Pfam" id="PF15508"/>
    </source>
</evidence>
<keyword evidence="4 6" id="KW-0443">Lipid metabolism</keyword>
<feature type="domain" description="Choloylglycine hydrolase/NAAA C-terminal" evidence="9">
    <location>
        <begin position="147"/>
        <end position="293"/>
    </location>
</feature>
<evidence type="ECO:0000256" key="8">
    <source>
        <dbReference type="SAM" id="SignalP"/>
    </source>
</evidence>
<dbReference type="InterPro" id="IPR029130">
    <property type="entry name" value="Acid_ceramidase_N"/>
</dbReference>
<evidence type="ECO:0000259" key="9">
    <source>
        <dbReference type="Pfam" id="PF02275"/>
    </source>
</evidence>
<keyword evidence="5" id="KW-0325">Glycoprotein</keyword>
<organism evidence="11 12">
    <name type="scientific">Panagrellus redivivus</name>
    <name type="common">Microworm</name>
    <dbReference type="NCBI Taxonomy" id="6233"/>
    <lineage>
        <taxon>Eukaryota</taxon>
        <taxon>Metazoa</taxon>
        <taxon>Ecdysozoa</taxon>
        <taxon>Nematoda</taxon>
        <taxon>Chromadorea</taxon>
        <taxon>Rhabditida</taxon>
        <taxon>Tylenchina</taxon>
        <taxon>Panagrolaimomorpha</taxon>
        <taxon>Panagrolaimoidea</taxon>
        <taxon>Panagrolaimidae</taxon>
        <taxon>Panagrellus</taxon>
    </lineage>
</organism>
<name>A0A7E4VFS6_PANRE</name>
<dbReference type="Pfam" id="PF02275">
    <property type="entry name" value="CBAH"/>
    <property type="match status" value="1"/>
</dbReference>
<accession>A0A7E4VFS6</accession>
<dbReference type="GO" id="GO:0017064">
    <property type="term" value="F:fatty acid amide hydrolase activity"/>
    <property type="evidence" value="ECO:0007669"/>
    <property type="project" value="InterPro"/>
</dbReference>
<feature type="signal peptide" evidence="8">
    <location>
        <begin position="1"/>
        <end position="25"/>
    </location>
</feature>
<proteinExistence type="inferred from homology"/>